<dbReference type="NCBIfam" id="NF006008">
    <property type="entry name" value="PRK08139.1"/>
    <property type="match status" value="1"/>
</dbReference>
<dbReference type="EC" id="4.2.1.17" evidence="3"/>
<dbReference type="Proteomes" id="UP000886848">
    <property type="component" value="Chromosome"/>
</dbReference>
<accession>A0ABX8P646</accession>
<dbReference type="InterPro" id="IPR052377">
    <property type="entry name" value="Mitochondrial_ECH-domain"/>
</dbReference>
<dbReference type="RefSeq" id="WP_217856201.1">
    <property type="nucleotide sequence ID" value="NZ_CP077079.1"/>
</dbReference>
<sequence length="260" mass="28493">MFNVDDLVLHERRNDVVTLWLNRPQQFNALSEEMLSALKEQLDLIASDSSIRCVVLAAKGNAFCAGHDLREMQQNQNTVFYQNLFRLCSDVMLRIQSLPVPVVARVQGVATAAGCQLVASCDLAVAAIEARFGVSGINLGLFCATPSVALTRNVSAKRAFEMLFTGRFIDAKTAVEWGLVNESVERDDLDIAVDVLTSAISSKSATAVRYGKSMIYRQQLMPVEDAYAYASEVMACNAMESDAIEGIGAFLDKRPAKIKR</sequence>
<dbReference type="CDD" id="cd06558">
    <property type="entry name" value="crotonase-like"/>
    <property type="match status" value="1"/>
</dbReference>
<organism evidence="3 4">
    <name type="scientific">Pseudomonas asgharzadehiana</name>
    <dbReference type="NCBI Taxonomy" id="2842349"/>
    <lineage>
        <taxon>Bacteria</taxon>
        <taxon>Pseudomonadati</taxon>
        <taxon>Pseudomonadota</taxon>
        <taxon>Gammaproteobacteria</taxon>
        <taxon>Pseudomonadales</taxon>
        <taxon>Pseudomonadaceae</taxon>
        <taxon>Pseudomonas</taxon>
    </lineage>
</organism>
<evidence type="ECO:0000256" key="2">
    <source>
        <dbReference type="ARBA" id="ARBA00023098"/>
    </source>
</evidence>
<protein>
    <submittedName>
        <fullName evidence="3">Enoyl-CoA hydratase</fullName>
        <ecNumber evidence="3">4.2.1.17</ecNumber>
    </submittedName>
</protein>
<dbReference type="PANTHER" id="PTHR43602:SF1">
    <property type="entry name" value="ENOYL-COA HYDRATASE DOMAIN-CONTAINING PROTEIN 3, MITOCHONDRIAL"/>
    <property type="match status" value="1"/>
</dbReference>
<evidence type="ECO:0000313" key="4">
    <source>
        <dbReference type="Proteomes" id="UP000886848"/>
    </source>
</evidence>
<name>A0ABX8P646_9PSED</name>
<proteinExistence type="predicted"/>
<evidence type="ECO:0000313" key="3">
    <source>
        <dbReference type="EMBL" id="QXH69419.1"/>
    </source>
</evidence>
<dbReference type="GO" id="GO:0004300">
    <property type="term" value="F:enoyl-CoA hydratase activity"/>
    <property type="evidence" value="ECO:0007669"/>
    <property type="project" value="UniProtKB-EC"/>
</dbReference>
<keyword evidence="3" id="KW-0456">Lyase</keyword>
<gene>
    <name evidence="3" type="ORF">KSS96_11025</name>
</gene>
<dbReference type="PANTHER" id="PTHR43602">
    <property type="match status" value="1"/>
</dbReference>
<keyword evidence="1" id="KW-0276">Fatty acid metabolism</keyword>
<dbReference type="InterPro" id="IPR001753">
    <property type="entry name" value="Enoyl-CoA_hydra/iso"/>
</dbReference>
<dbReference type="Pfam" id="PF00378">
    <property type="entry name" value="ECH_1"/>
    <property type="match status" value="1"/>
</dbReference>
<dbReference type="EMBL" id="CP077079">
    <property type="protein sequence ID" value="QXH69419.1"/>
    <property type="molecule type" value="Genomic_DNA"/>
</dbReference>
<keyword evidence="2" id="KW-0443">Lipid metabolism</keyword>
<evidence type="ECO:0000256" key="1">
    <source>
        <dbReference type="ARBA" id="ARBA00022832"/>
    </source>
</evidence>
<keyword evidence="4" id="KW-1185">Reference proteome</keyword>
<reference evidence="3" key="1">
    <citation type="journal article" date="2021" name="Microorganisms">
        <title>The Ever-Expanding Pseudomonas Genus: Description of 43 New Species and Partition of the Pseudomonas putida Group.</title>
        <authorList>
            <person name="Girard L."/>
            <person name="Lood C."/>
            <person name="Hofte M."/>
            <person name="Vandamme P."/>
            <person name="Rokni-Zadeh H."/>
            <person name="van Noort V."/>
            <person name="Lavigne R."/>
            <person name="De Mot R."/>
        </authorList>
    </citation>
    <scope>NUCLEOTIDE SEQUENCE</scope>
    <source>
        <strain evidence="3">SWRI132</strain>
    </source>
</reference>